<reference evidence="4 5" key="1">
    <citation type="journal article" date="2015" name="Genome Announc.">
        <title>Expanding the biotechnology potential of lactobacilli through comparative genomics of 213 strains and associated genera.</title>
        <authorList>
            <person name="Sun Z."/>
            <person name="Harris H.M."/>
            <person name="McCann A."/>
            <person name="Guo C."/>
            <person name="Argimon S."/>
            <person name="Zhang W."/>
            <person name="Yang X."/>
            <person name="Jeffery I.B."/>
            <person name="Cooney J.C."/>
            <person name="Kagawa T.F."/>
            <person name="Liu W."/>
            <person name="Song Y."/>
            <person name="Salvetti E."/>
            <person name="Wrobel A."/>
            <person name="Rasinkangas P."/>
            <person name="Parkhill J."/>
            <person name="Rea M.C."/>
            <person name="O'Sullivan O."/>
            <person name="Ritari J."/>
            <person name="Douillard F.P."/>
            <person name="Paul Ross R."/>
            <person name="Yang R."/>
            <person name="Briner A.E."/>
            <person name="Felis G.E."/>
            <person name="de Vos W.M."/>
            <person name="Barrangou R."/>
            <person name="Klaenhammer T.R."/>
            <person name="Caufield P.W."/>
            <person name="Cui Y."/>
            <person name="Zhang H."/>
            <person name="O'Toole P.W."/>
        </authorList>
    </citation>
    <scope>NUCLEOTIDE SEQUENCE [LARGE SCALE GENOMIC DNA]</scope>
    <source>
        <strain evidence="4 5">DSM 20515</strain>
    </source>
</reference>
<accession>A0A0R2B7R1</accession>
<feature type="transmembrane region" description="Helical" evidence="2">
    <location>
        <begin position="84"/>
        <end position="104"/>
    </location>
</feature>
<evidence type="ECO:0000259" key="3">
    <source>
        <dbReference type="PROSITE" id="PS50943"/>
    </source>
</evidence>
<keyword evidence="2" id="KW-0472">Membrane</keyword>
<dbReference type="RefSeq" id="WP_065101516.1">
    <property type="nucleotide sequence ID" value="NZ_AYYR01000054.1"/>
</dbReference>
<feature type="transmembrane region" description="Helical" evidence="2">
    <location>
        <begin position="147"/>
        <end position="166"/>
    </location>
</feature>
<name>A0A0R2B7R1_SECCO</name>
<keyword evidence="2" id="KW-0812">Transmembrane</keyword>
<evidence type="ECO:0000256" key="2">
    <source>
        <dbReference type="SAM" id="Phobius"/>
    </source>
</evidence>
<gene>
    <name evidence="4" type="ORF">FC82_GL002374</name>
</gene>
<protein>
    <recommendedName>
        <fullName evidence="3">HTH cro/C1-type domain-containing protein</fullName>
    </recommendedName>
</protein>
<dbReference type="Proteomes" id="UP000051845">
    <property type="component" value="Unassembled WGS sequence"/>
</dbReference>
<evidence type="ECO:0000313" key="5">
    <source>
        <dbReference type="Proteomes" id="UP000051845"/>
    </source>
</evidence>
<feature type="transmembrane region" description="Helical" evidence="2">
    <location>
        <begin position="110"/>
        <end position="135"/>
    </location>
</feature>
<feature type="domain" description="HTH cro/C1-type" evidence="3">
    <location>
        <begin position="7"/>
        <end position="61"/>
    </location>
</feature>
<dbReference type="Gene3D" id="1.10.260.40">
    <property type="entry name" value="lambda repressor-like DNA-binding domains"/>
    <property type="match status" value="1"/>
</dbReference>
<evidence type="ECO:0000256" key="1">
    <source>
        <dbReference type="ARBA" id="ARBA00023125"/>
    </source>
</evidence>
<keyword evidence="2" id="KW-1133">Transmembrane helix</keyword>
<dbReference type="CDD" id="cd00093">
    <property type="entry name" value="HTH_XRE"/>
    <property type="match status" value="1"/>
</dbReference>
<dbReference type="Pfam" id="PF01381">
    <property type="entry name" value="HTH_3"/>
    <property type="match status" value="1"/>
</dbReference>
<dbReference type="PATRIC" id="fig|1423733.4.peg.2489"/>
<dbReference type="SUPFAM" id="SSF47413">
    <property type="entry name" value="lambda repressor-like DNA-binding domains"/>
    <property type="match status" value="1"/>
</dbReference>
<proteinExistence type="predicted"/>
<organism evidence="4 5">
    <name type="scientific">Secundilactobacillus collinoides DSM 20515 = JCM 1123</name>
    <dbReference type="NCBI Taxonomy" id="1423733"/>
    <lineage>
        <taxon>Bacteria</taxon>
        <taxon>Bacillati</taxon>
        <taxon>Bacillota</taxon>
        <taxon>Bacilli</taxon>
        <taxon>Lactobacillales</taxon>
        <taxon>Lactobacillaceae</taxon>
        <taxon>Secundilactobacillus</taxon>
    </lineage>
</organism>
<keyword evidence="1" id="KW-0238">DNA-binding</keyword>
<feature type="transmembrane region" description="Helical" evidence="2">
    <location>
        <begin position="172"/>
        <end position="188"/>
    </location>
</feature>
<dbReference type="PANTHER" id="PTHR46558">
    <property type="entry name" value="TRACRIPTIONAL REGULATORY PROTEIN-RELATED-RELATED"/>
    <property type="match status" value="1"/>
</dbReference>
<evidence type="ECO:0000313" key="4">
    <source>
        <dbReference type="EMBL" id="KRM75191.1"/>
    </source>
</evidence>
<sequence length="201" mass="22700">MKVGEQLKQARLQEQLTQQVVAETLNVSRQTISSWETGRSYPDIASLITLSDYYDLSLDTLMKDDEGVKTYLKKKDVLKQLNPIATLLMGIDVLFMVPLLFNISQGVDHIIVFLMGMINIIALMSVLIIIAGLLPESEKIDKWSRQRGYIFLLAVVCFVAGALFIWVHWMTFANGLILMFVPIGVVGIKEASYIRYKSHNS</sequence>
<dbReference type="GO" id="GO:0003677">
    <property type="term" value="F:DNA binding"/>
    <property type="evidence" value="ECO:0007669"/>
    <property type="project" value="UniProtKB-KW"/>
</dbReference>
<dbReference type="AlphaFoldDB" id="A0A0R2B7R1"/>
<dbReference type="InterPro" id="IPR010982">
    <property type="entry name" value="Lambda_DNA-bd_dom_sf"/>
</dbReference>
<dbReference type="InterPro" id="IPR001387">
    <property type="entry name" value="Cro/C1-type_HTH"/>
</dbReference>
<dbReference type="PROSITE" id="PS50943">
    <property type="entry name" value="HTH_CROC1"/>
    <property type="match status" value="1"/>
</dbReference>
<comment type="caution">
    <text evidence="4">The sequence shown here is derived from an EMBL/GenBank/DDBJ whole genome shotgun (WGS) entry which is preliminary data.</text>
</comment>
<dbReference type="EMBL" id="AYYR01000054">
    <property type="protein sequence ID" value="KRM75191.1"/>
    <property type="molecule type" value="Genomic_DNA"/>
</dbReference>
<dbReference type="PANTHER" id="PTHR46558:SF13">
    <property type="entry name" value="HTH-TYPE TRANSCRIPTIONAL REGULATOR IMMR"/>
    <property type="match status" value="1"/>
</dbReference>
<dbReference type="SMART" id="SM00530">
    <property type="entry name" value="HTH_XRE"/>
    <property type="match status" value="1"/>
</dbReference>